<name>A0A1X1R624_MYCBE</name>
<sequence>MAVASSPLSSEAITVIATISGAWKRELRKSAQANRKSVAPAPIAMMRTGRIREPIRSDQRPTAMRPSALINCATVTRTPAAATDQFRFLISHTSMNVTVTVCGTIIRPATAWIRHSTNDPRYGLASSCSLAASRGLRGGSTIATALATAPTAQATAGNISPARGPCSASSGITKAPNAIPRGCAVWRIPIANPRWCGGNQADTRRPPAVLQLAAAIPPRNKNTPVNTIEWAAAAA</sequence>
<reference evidence="1 2" key="1">
    <citation type="submission" date="2016-01" db="EMBL/GenBank/DDBJ databases">
        <title>The new phylogeny of the genus Mycobacterium.</title>
        <authorList>
            <person name="Tarcisio F."/>
            <person name="Conor M."/>
            <person name="Antonella G."/>
            <person name="Elisabetta G."/>
            <person name="Giulia F.S."/>
            <person name="Sara T."/>
            <person name="Anna F."/>
            <person name="Clotilde B."/>
            <person name="Roberto B."/>
            <person name="Veronica D.S."/>
            <person name="Fabio R."/>
            <person name="Monica P."/>
            <person name="Olivier J."/>
            <person name="Enrico T."/>
            <person name="Nicola S."/>
        </authorList>
    </citation>
    <scope>NUCLEOTIDE SEQUENCE [LARGE SCALE GENOMIC DNA]</scope>
    <source>
        <strain evidence="1 2">DSM 44277</strain>
    </source>
</reference>
<keyword evidence="2" id="KW-1185">Reference proteome</keyword>
<proteinExistence type="predicted"/>
<dbReference type="EMBL" id="LQOK01000025">
    <property type="protein sequence ID" value="ORV00200.1"/>
    <property type="molecule type" value="Genomic_DNA"/>
</dbReference>
<dbReference type="Proteomes" id="UP000193990">
    <property type="component" value="Unassembled WGS sequence"/>
</dbReference>
<dbReference type="AlphaFoldDB" id="A0A1X1R624"/>
<evidence type="ECO:0000313" key="1">
    <source>
        <dbReference type="EMBL" id="ORV00200.1"/>
    </source>
</evidence>
<evidence type="ECO:0000313" key="2">
    <source>
        <dbReference type="Proteomes" id="UP000193990"/>
    </source>
</evidence>
<comment type="caution">
    <text evidence="1">The sequence shown here is derived from an EMBL/GenBank/DDBJ whole genome shotgun (WGS) entry which is preliminary data.</text>
</comment>
<gene>
    <name evidence="1" type="ORF">AWB93_10305</name>
</gene>
<organism evidence="1 2">
    <name type="scientific">Mycobacterium bohemicum</name>
    <dbReference type="NCBI Taxonomy" id="56425"/>
    <lineage>
        <taxon>Bacteria</taxon>
        <taxon>Bacillati</taxon>
        <taxon>Actinomycetota</taxon>
        <taxon>Actinomycetes</taxon>
        <taxon>Mycobacteriales</taxon>
        <taxon>Mycobacteriaceae</taxon>
        <taxon>Mycobacterium</taxon>
    </lineage>
</organism>
<protein>
    <submittedName>
        <fullName evidence="1">Uncharacterized protein</fullName>
    </submittedName>
</protein>
<accession>A0A1X1R624</accession>